<dbReference type="InterPro" id="IPR035647">
    <property type="entry name" value="EFG_III/V"/>
</dbReference>
<dbReference type="PANTHER" id="PTHR42908">
    <property type="entry name" value="TRANSLATION ELONGATION FACTOR-RELATED"/>
    <property type="match status" value="1"/>
</dbReference>
<evidence type="ECO:0000313" key="2">
    <source>
        <dbReference type="Proteomes" id="UP001151760"/>
    </source>
</evidence>
<name>A0ABQ5ERC6_9ASTR</name>
<protein>
    <submittedName>
        <fullName evidence="1">Elongation factor-like GTPase 1</fullName>
    </submittedName>
</protein>
<accession>A0ABQ5ERC6</accession>
<dbReference type="Gene3D" id="3.30.70.870">
    <property type="entry name" value="Elongation Factor G (Translational Gtpase), domain 3"/>
    <property type="match status" value="1"/>
</dbReference>
<keyword evidence="2" id="KW-1185">Reference proteome</keyword>
<dbReference type="SUPFAM" id="SSF54980">
    <property type="entry name" value="EF-G C-terminal domain-like"/>
    <property type="match status" value="1"/>
</dbReference>
<dbReference type="Proteomes" id="UP001151760">
    <property type="component" value="Unassembled WGS sequence"/>
</dbReference>
<comment type="caution">
    <text evidence="1">The sequence shown here is derived from an EMBL/GenBank/DDBJ whole genome shotgun (WGS) entry which is preliminary data.</text>
</comment>
<proteinExistence type="predicted"/>
<gene>
    <name evidence="1" type="ORF">Tco_0988259</name>
</gene>
<organism evidence="1 2">
    <name type="scientific">Tanacetum coccineum</name>
    <dbReference type="NCBI Taxonomy" id="301880"/>
    <lineage>
        <taxon>Eukaryota</taxon>
        <taxon>Viridiplantae</taxon>
        <taxon>Streptophyta</taxon>
        <taxon>Embryophyta</taxon>
        <taxon>Tracheophyta</taxon>
        <taxon>Spermatophyta</taxon>
        <taxon>Magnoliopsida</taxon>
        <taxon>eudicotyledons</taxon>
        <taxon>Gunneridae</taxon>
        <taxon>Pentapetalae</taxon>
        <taxon>asterids</taxon>
        <taxon>campanulids</taxon>
        <taxon>Asterales</taxon>
        <taxon>Asteraceae</taxon>
        <taxon>Asteroideae</taxon>
        <taxon>Anthemideae</taxon>
        <taxon>Anthemidinae</taxon>
        <taxon>Tanacetum</taxon>
    </lineage>
</organism>
<reference evidence="1" key="1">
    <citation type="journal article" date="2022" name="Int. J. Mol. Sci.">
        <title>Draft Genome of Tanacetum Coccineum: Genomic Comparison of Closely Related Tanacetum-Family Plants.</title>
        <authorList>
            <person name="Yamashiro T."/>
            <person name="Shiraishi A."/>
            <person name="Nakayama K."/>
            <person name="Satake H."/>
        </authorList>
    </citation>
    <scope>NUCLEOTIDE SEQUENCE</scope>
</reference>
<reference evidence="1" key="2">
    <citation type="submission" date="2022-01" db="EMBL/GenBank/DDBJ databases">
        <authorList>
            <person name="Yamashiro T."/>
            <person name="Shiraishi A."/>
            <person name="Satake H."/>
            <person name="Nakayama K."/>
        </authorList>
    </citation>
    <scope>NUCLEOTIDE SEQUENCE</scope>
</reference>
<dbReference type="PANTHER" id="PTHR42908:SF3">
    <property type="entry name" value="ELONGATION FACTOR-LIKE GTPASE 1"/>
    <property type="match status" value="1"/>
</dbReference>
<sequence>MEKSKDRSLLIFFLSDNFKKKPPPSLPVSCFQLVTTKTKSLSDLRLQFSGYYRHQKNQTRFFLLQLGQTLDPFFLLAVDSRNRSRSDATVGNKTCYDEQITDSFVEISVSAKGEHVLVVAGEVHLERCIKDLKDRFEKVDLVVSPPLMSFRETIEVEMIMVFGGAAKCVPYAYRICAGLDLANKLTHRDPPSRLSSLLGDRFSVAWMEDRFIGRGLNLSFFKCFEPYPIRPRYDNAWAQAKRHLSFLFVGKVQKVIWTGKSQSSQGD</sequence>
<dbReference type="EMBL" id="BQNB010016565">
    <property type="protein sequence ID" value="GJT53205.1"/>
    <property type="molecule type" value="Genomic_DNA"/>
</dbReference>
<evidence type="ECO:0000313" key="1">
    <source>
        <dbReference type="EMBL" id="GJT53205.1"/>
    </source>
</evidence>